<dbReference type="EMBL" id="CADCTV010000678">
    <property type="protein sequence ID" value="CAA9353225.1"/>
    <property type="molecule type" value="Genomic_DNA"/>
</dbReference>
<accession>A0A6J4M9J9</accession>
<sequence length="127" mass="13979">MSQDPGRDDADVTETPVAYGWGGIIMRDGVGWPMPEEMALELALPRWAEEVPDTDSVVDLCFRALQHDSVSLQVVALETLAQAAARPEPLPRLAEVRRAIQRVLDSDDPRLRAAGEAARAAVLRHER</sequence>
<reference evidence="1" key="1">
    <citation type="submission" date="2020-02" db="EMBL/GenBank/DDBJ databases">
        <authorList>
            <person name="Meier V. D."/>
        </authorList>
    </citation>
    <scope>NUCLEOTIDE SEQUENCE</scope>
    <source>
        <strain evidence="1">AVDCRST_MAG89</strain>
    </source>
</reference>
<proteinExistence type="predicted"/>
<protein>
    <recommendedName>
        <fullName evidence="2">HEAT repeat domain-containing protein</fullName>
    </recommendedName>
</protein>
<dbReference type="AlphaFoldDB" id="A0A6J4M9J9"/>
<evidence type="ECO:0000313" key="1">
    <source>
        <dbReference type="EMBL" id="CAA9353225.1"/>
    </source>
</evidence>
<dbReference type="SUPFAM" id="SSF48371">
    <property type="entry name" value="ARM repeat"/>
    <property type="match status" value="1"/>
</dbReference>
<name>A0A6J4M9J9_9BACT</name>
<dbReference type="InterPro" id="IPR016024">
    <property type="entry name" value="ARM-type_fold"/>
</dbReference>
<organism evidence="1">
    <name type="scientific">uncultured Gemmatimonadota bacterium</name>
    <dbReference type="NCBI Taxonomy" id="203437"/>
    <lineage>
        <taxon>Bacteria</taxon>
        <taxon>Pseudomonadati</taxon>
        <taxon>Gemmatimonadota</taxon>
        <taxon>environmental samples</taxon>
    </lineage>
</organism>
<gene>
    <name evidence="1" type="ORF">AVDCRST_MAG89-3258</name>
</gene>
<evidence type="ECO:0008006" key="2">
    <source>
        <dbReference type="Google" id="ProtNLM"/>
    </source>
</evidence>